<accession>A0A6S6THP7</accession>
<evidence type="ECO:0000256" key="1">
    <source>
        <dbReference type="ARBA" id="ARBA00010282"/>
    </source>
</evidence>
<name>A0A6S6THP7_9BACT</name>
<dbReference type="EMBL" id="CACVAR010000259">
    <property type="protein sequence ID" value="CAA6815979.1"/>
    <property type="molecule type" value="Genomic_DNA"/>
</dbReference>
<dbReference type="AlphaFoldDB" id="A0A6S6THP7"/>
<dbReference type="PANTHER" id="PTHR43597:SF5">
    <property type="entry name" value="SUFE-LIKE PROTEIN 2, CHLOROPLASTIC"/>
    <property type="match status" value="1"/>
</dbReference>
<dbReference type="PANTHER" id="PTHR43597">
    <property type="entry name" value="SULFUR ACCEPTOR PROTEIN CSDE"/>
    <property type="match status" value="1"/>
</dbReference>
<proteinExistence type="inferred from homology"/>
<dbReference type="SUPFAM" id="SSF82649">
    <property type="entry name" value="SufE/NifU"/>
    <property type="match status" value="1"/>
</dbReference>
<protein>
    <submittedName>
        <fullName evidence="3">Fe-S cluster assembly protein SufE</fullName>
    </submittedName>
</protein>
<evidence type="ECO:0000313" key="3">
    <source>
        <dbReference type="EMBL" id="CAA6815979.1"/>
    </source>
</evidence>
<reference evidence="3" key="1">
    <citation type="submission" date="2020-01" db="EMBL/GenBank/DDBJ databases">
        <authorList>
            <person name="Meier V. D."/>
            <person name="Meier V D."/>
        </authorList>
    </citation>
    <scope>NUCLEOTIDE SEQUENCE</scope>
    <source>
        <strain evidence="3">HLG_WM_MAG_03</strain>
    </source>
</reference>
<dbReference type="Gene3D" id="3.90.1010.10">
    <property type="match status" value="1"/>
</dbReference>
<evidence type="ECO:0000259" key="2">
    <source>
        <dbReference type="Pfam" id="PF02657"/>
    </source>
</evidence>
<gene>
    <name evidence="3" type="ORF">HELGO_WM47184</name>
</gene>
<sequence length="142" mass="16292">MMTMQEKVNEYKSDFDLFPSDNDKIEYIVDLGKNQAPLNKGEKNELSFIHGCSSQAWLIAEFEDPYIIFRGEGDSMMAKGMMTVLLDIFNKRTPQEILAFDPALLHTMGITQLLSPVRQQGLEAFLNVLYHHAQKYIKEESV</sequence>
<dbReference type="InterPro" id="IPR003808">
    <property type="entry name" value="Fe-S_metab-assoc_dom"/>
</dbReference>
<dbReference type="Pfam" id="PF02657">
    <property type="entry name" value="SufE"/>
    <property type="match status" value="1"/>
</dbReference>
<comment type="similarity">
    <text evidence="1">Belongs to the SufE family.</text>
</comment>
<organism evidence="3">
    <name type="scientific">uncultured Sulfurovum sp</name>
    <dbReference type="NCBI Taxonomy" id="269237"/>
    <lineage>
        <taxon>Bacteria</taxon>
        <taxon>Pseudomonadati</taxon>
        <taxon>Campylobacterota</taxon>
        <taxon>Epsilonproteobacteria</taxon>
        <taxon>Campylobacterales</taxon>
        <taxon>Sulfurovaceae</taxon>
        <taxon>Sulfurovum</taxon>
        <taxon>environmental samples</taxon>
    </lineage>
</organism>
<feature type="domain" description="Fe-S metabolism associated" evidence="2">
    <location>
        <begin position="13"/>
        <end position="128"/>
    </location>
</feature>